<keyword evidence="5" id="KW-0653">Protein transport</keyword>
<dbReference type="Pfam" id="PF21090">
    <property type="entry name" value="P-loop_SecA"/>
    <property type="match status" value="1"/>
</dbReference>
<dbReference type="Proteomes" id="UP000681722">
    <property type="component" value="Unassembled WGS sequence"/>
</dbReference>
<gene>
    <name evidence="11" type="ORF">GPM918_LOCUS16629</name>
    <name evidence="12" type="ORF">SRO942_LOCUS16629</name>
</gene>
<dbReference type="GO" id="GO:0006886">
    <property type="term" value="P:intracellular protein transport"/>
    <property type="evidence" value="ECO:0007669"/>
    <property type="project" value="InterPro"/>
</dbReference>
<dbReference type="GO" id="GO:0005524">
    <property type="term" value="F:ATP binding"/>
    <property type="evidence" value="ECO:0007669"/>
    <property type="project" value="UniProtKB-KW"/>
</dbReference>
<keyword evidence="4" id="KW-0067">ATP-binding</keyword>
<dbReference type="EMBL" id="CAJNOQ010004410">
    <property type="protein sequence ID" value="CAF1057973.1"/>
    <property type="molecule type" value="Genomic_DNA"/>
</dbReference>
<evidence type="ECO:0000313" key="13">
    <source>
        <dbReference type="Proteomes" id="UP000663829"/>
    </source>
</evidence>
<evidence type="ECO:0000256" key="7">
    <source>
        <dbReference type="ARBA" id="ARBA00023010"/>
    </source>
</evidence>
<evidence type="ECO:0000256" key="8">
    <source>
        <dbReference type="ARBA" id="ARBA00023136"/>
    </source>
</evidence>
<dbReference type="OrthoDB" id="10038397at2759"/>
<accession>A0A814KZV8</accession>
<evidence type="ECO:0000256" key="2">
    <source>
        <dbReference type="ARBA" id="ARBA00022490"/>
    </source>
</evidence>
<keyword evidence="13" id="KW-1185">Reference proteome</keyword>
<evidence type="ECO:0000259" key="10">
    <source>
        <dbReference type="PROSITE" id="PS51196"/>
    </source>
</evidence>
<dbReference type="EMBL" id="CAJOBC010004409">
    <property type="protein sequence ID" value="CAF3826715.1"/>
    <property type="molecule type" value="Genomic_DNA"/>
</dbReference>
<feature type="domain" description="Helicase C-terminal" evidence="9">
    <location>
        <begin position="843"/>
        <end position="1032"/>
    </location>
</feature>
<dbReference type="PRINTS" id="PR00906">
    <property type="entry name" value="SECA"/>
</dbReference>
<dbReference type="InterPro" id="IPR044722">
    <property type="entry name" value="SecA_SF2_C"/>
</dbReference>
<dbReference type="AlphaFoldDB" id="A0A814KZV8"/>
<dbReference type="InterPro" id="IPR000185">
    <property type="entry name" value="SecA"/>
</dbReference>
<dbReference type="InterPro" id="IPR011130">
    <property type="entry name" value="SecA_preprotein_X-link_dom"/>
</dbReference>
<evidence type="ECO:0000259" key="9">
    <source>
        <dbReference type="PROSITE" id="PS51194"/>
    </source>
</evidence>
<evidence type="ECO:0000256" key="6">
    <source>
        <dbReference type="ARBA" id="ARBA00022967"/>
    </source>
</evidence>
<dbReference type="InterPro" id="IPR036670">
    <property type="entry name" value="SecA_X-link_sf"/>
</dbReference>
<keyword evidence="3" id="KW-0547">Nucleotide-binding</keyword>
<dbReference type="PROSITE" id="PS51194">
    <property type="entry name" value="HELICASE_CTER"/>
    <property type="match status" value="1"/>
</dbReference>
<keyword evidence="7" id="KW-0811">Translocation</keyword>
<dbReference type="Pfam" id="PF01043">
    <property type="entry name" value="SecA_PP_bind"/>
    <property type="match status" value="1"/>
</dbReference>
<evidence type="ECO:0000256" key="1">
    <source>
        <dbReference type="ARBA" id="ARBA00022448"/>
    </source>
</evidence>
<comment type="caution">
    <text evidence="11">The sequence shown here is derived from an EMBL/GenBank/DDBJ whole genome shotgun (WGS) entry which is preliminary data.</text>
</comment>
<dbReference type="PROSITE" id="PS51196">
    <property type="entry name" value="SECA_MOTOR_DEAD"/>
    <property type="match status" value="1"/>
</dbReference>
<dbReference type="PANTHER" id="PTHR30612">
    <property type="entry name" value="SECA INNER MEMBRANE COMPONENT OF SEC PROTEIN SECRETION SYSTEM"/>
    <property type="match status" value="1"/>
</dbReference>
<dbReference type="SUPFAM" id="SSF81767">
    <property type="entry name" value="Pre-protein crosslinking domain of SecA"/>
    <property type="match status" value="1"/>
</dbReference>
<dbReference type="GO" id="GO:0016020">
    <property type="term" value="C:membrane"/>
    <property type="evidence" value="ECO:0007669"/>
    <property type="project" value="InterPro"/>
</dbReference>
<dbReference type="PANTHER" id="PTHR30612:SF0">
    <property type="entry name" value="CHLOROPLAST PROTEIN-TRANSPORTING ATPASE"/>
    <property type="match status" value="1"/>
</dbReference>
<evidence type="ECO:0000313" key="11">
    <source>
        <dbReference type="EMBL" id="CAF1057973.1"/>
    </source>
</evidence>
<keyword evidence="8" id="KW-0472">Membrane</keyword>
<dbReference type="SUPFAM" id="SSF52540">
    <property type="entry name" value="P-loop containing nucleoside triphosphate hydrolases"/>
    <property type="match status" value="2"/>
</dbReference>
<dbReference type="SMART" id="SM00957">
    <property type="entry name" value="SecA_DEAD"/>
    <property type="match status" value="1"/>
</dbReference>
<dbReference type="Gene3D" id="1.25.40.10">
    <property type="entry name" value="Tetratricopeptide repeat domain"/>
    <property type="match status" value="1"/>
</dbReference>
<evidence type="ECO:0000256" key="3">
    <source>
        <dbReference type="ARBA" id="ARBA00022741"/>
    </source>
</evidence>
<dbReference type="Gene3D" id="3.40.50.300">
    <property type="entry name" value="P-loop containing nucleotide triphosphate hydrolases"/>
    <property type="match status" value="2"/>
</dbReference>
<proteinExistence type="predicted"/>
<dbReference type="SUPFAM" id="SSF48452">
    <property type="entry name" value="TPR-like"/>
    <property type="match status" value="1"/>
</dbReference>
<dbReference type="InterPro" id="IPR014018">
    <property type="entry name" value="SecA_motor_DEAD"/>
</dbReference>
<feature type="non-terminal residue" evidence="11">
    <location>
        <position position="1"/>
    </location>
</feature>
<sequence length="1279" mass="147573">PKDQIQLPDWLMEQLSTKSKIGDGPCSSASIPCLDLLELIAEKDATFSTTYPHLHSHLTTIVSDQELMLKLQPMITNSRQWKQDLALWCLIDNCNDDCITYLHTNKLQTKLRSICQRQQQYNTMDLVDRLIFVQDRHSELCSIRQLLDFLTYLQSGSSTLALFLKRCQDASWTFSMIVNELQDSWITTMIPASKDNRVMTKLKKNHDHPKHFLQCNIEIVQDFVRSIPQRYEIEQLCQLFDYFIDEMNYLDVGALESFLSDHAGKSLEKCVEQLFISISLQLVHNKIHGAAFPASIRSNMRYCIQKMLSLSWSLNEMCGLLNAVHDANDLTPMNSVLNIIVYYELRYDRTVFNFVDRSCRSSKWSRRVHEHAIRMSFSAGSRELELNEVIDTIVNETYSNGQQQKTKRQQLSQDYFKLSRNLDGFQSMNREELKAQLEFIQTRDLYNQIAFVIRASDLHFGHETRIVQKLSILLALDPSTTTAGILQINTGEGKTRIVAILAVIKCLQGVKVDVITSSTELAQLQATELEYFYNFFNLKVGCNAHMSPLNNTYGRRRRNGDLPDVIFAKLGRFQPVYECDVIYGSADDFEGDILRDEFLKSGVRCDRRCEFALVDEVDNMMIDGRQRILRLTSSVPSVFHLLPIKAVIWSQILNVAKMVVKKDDKWYKLCDDQEDNKVPELLNESIYDFSVKLILPLLDDYIHLQETKPDTSATKLIIPKYLHAFTLKKRTLWIRNAVYAKFEMQEGREYLLKDNKIIYVDVNNTGVLHDNMRWSDGLHCFLEMKHGCSLEPEHITTNFISHVTFFCRYSKNLIGLTGTVGGEATKRVFHKVYSAECIIIPPFLERRHLELQPRFLSEESDWFQCIVNSCVEKLQQKRAVLVITKYIEQARTIASLLSANNPSRVKMYTENDEKKVARETLEAGYALVATNIAGRGTDLLVSDEVEQNGGLHVCITFLPDNDRVERQNLGRTSRCGNKGTSQFVIHLSDPPENILTEEDLLRSMREHRNRIELTHMEGAIVDAKKTIEKDQIFQRFSAAQDDIVTCFSANVQDIARDALQEKFGFWLIKSGSETDGALQQSFNVFLSKCQDDTKNSLIENPIYYVKMANVLLKKNTDLDDAIQYLHRAIKMDPYCAASAYFSRGYARTLKYKETREVYQLENAISNFEQARRIIKDIFDPGLMLFPVASEKSPLYEYIVHLKTLYGTLTNSINAAVGRPVEEEIDDLKKQLANTKIDADERQELQQYLQHLTDHRSEIEAVFYERSLEIRRKLKFSTRH</sequence>
<dbReference type="Proteomes" id="UP000663829">
    <property type="component" value="Unassembled WGS sequence"/>
</dbReference>
<dbReference type="InterPro" id="IPR011990">
    <property type="entry name" value="TPR-like_helical_dom_sf"/>
</dbReference>
<dbReference type="GO" id="GO:0006605">
    <property type="term" value="P:protein targeting"/>
    <property type="evidence" value="ECO:0007669"/>
    <property type="project" value="InterPro"/>
</dbReference>
<dbReference type="GO" id="GO:0017038">
    <property type="term" value="P:protein import"/>
    <property type="evidence" value="ECO:0007669"/>
    <property type="project" value="InterPro"/>
</dbReference>
<keyword evidence="1" id="KW-0813">Transport</keyword>
<evidence type="ECO:0000256" key="4">
    <source>
        <dbReference type="ARBA" id="ARBA00022840"/>
    </source>
</evidence>
<reference evidence="11" key="1">
    <citation type="submission" date="2021-02" db="EMBL/GenBank/DDBJ databases">
        <authorList>
            <person name="Nowell W R."/>
        </authorList>
    </citation>
    <scope>NUCLEOTIDE SEQUENCE</scope>
</reference>
<dbReference type="InterPro" id="IPR027417">
    <property type="entry name" value="P-loop_NTPase"/>
</dbReference>
<feature type="domain" description="SecA family profile" evidence="10">
    <location>
        <begin position="383"/>
        <end position="1016"/>
    </location>
</feature>
<keyword evidence="2" id="KW-0963">Cytoplasm</keyword>
<name>A0A814KZV8_9BILA</name>
<protein>
    <recommendedName>
        <fullName evidence="14">Protein translocase subunit SecA</fullName>
    </recommendedName>
</protein>
<organism evidence="11 13">
    <name type="scientific">Didymodactylos carnosus</name>
    <dbReference type="NCBI Taxonomy" id="1234261"/>
    <lineage>
        <taxon>Eukaryota</taxon>
        <taxon>Metazoa</taxon>
        <taxon>Spiralia</taxon>
        <taxon>Gnathifera</taxon>
        <taxon>Rotifera</taxon>
        <taxon>Eurotatoria</taxon>
        <taxon>Bdelloidea</taxon>
        <taxon>Philodinida</taxon>
        <taxon>Philodinidae</taxon>
        <taxon>Didymodactylos</taxon>
    </lineage>
</organism>
<dbReference type="InterPro" id="IPR011115">
    <property type="entry name" value="SecA_DEAD"/>
</dbReference>
<dbReference type="Pfam" id="PF07517">
    <property type="entry name" value="SecA_DEAD"/>
    <property type="match status" value="1"/>
</dbReference>
<evidence type="ECO:0008006" key="14">
    <source>
        <dbReference type="Google" id="ProtNLM"/>
    </source>
</evidence>
<evidence type="ECO:0000256" key="5">
    <source>
        <dbReference type="ARBA" id="ARBA00022927"/>
    </source>
</evidence>
<evidence type="ECO:0000313" key="12">
    <source>
        <dbReference type="EMBL" id="CAF3826715.1"/>
    </source>
</evidence>
<dbReference type="InterPro" id="IPR001650">
    <property type="entry name" value="Helicase_C-like"/>
</dbReference>
<dbReference type="Gene3D" id="3.90.1440.10">
    <property type="entry name" value="SecA, preprotein cross-linking domain"/>
    <property type="match status" value="1"/>
</dbReference>
<keyword evidence="6" id="KW-1278">Translocase</keyword>